<comment type="caution">
    <text evidence="1">The sequence shown here is derived from an EMBL/GenBank/DDBJ whole genome shotgun (WGS) entry which is preliminary data.</text>
</comment>
<gene>
    <name evidence="1" type="ORF">LV84_00551</name>
</gene>
<dbReference type="Proteomes" id="UP000249115">
    <property type="component" value="Unassembled WGS sequence"/>
</dbReference>
<sequence>MSEVGESPTSFFSFNENRYKVYYSDLGDEVFKFRAESLKYHSPAQKGWGLKWIQFF</sequence>
<dbReference type="EMBL" id="QKZU01000002">
    <property type="protein sequence ID" value="PZX60279.1"/>
    <property type="molecule type" value="Genomic_DNA"/>
</dbReference>
<reference evidence="1 2" key="1">
    <citation type="submission" date="2018-06" db="EMBL/GenBank/DDBJ databases">
        <title>Genomic Encyclopedia of Archaeal and Bacterial Type Strains, Phase II (KMG-II): from individual species to whole genera.</title>
        <authorList>
            <person name="Goeker M."/>
        </authorList>
    </citation>
    <scope>NUCLEOTIDE SEQUENCE [LARGE SCALE GENOMIC DNA]</scope>
    <source>
        <strain evidence="1 2">DSM 22686</strain>
    </source>
</reference>
<evidence type="ECO:0000313" key="1">
    <source>
        <dbReference type="EMBL" id="PZX60279.1"/>
    </source>
</evidence>
<proteinExistence type="predicted"/>
<accession>A0A2W7S0C0</accession>
<name>A0A2W7S0C0_9BACT</name>
<dbReference type="AlphaFoldDB" id="A0A2W7S0C0"/>
<evidence type="ECO:0000313" key="2">
    <source>
        <dbReference type="Proteomes" id="UP000249115"/>
    </source>
</evidence>
<protein>
    <submittedName>
        <fullName evidence="1">Uncharacterized protein</fullName>
    </submittedName>
</protein>
<organism evidence="1 2">
    <name type="scientific">Algoriphagus ratkowskyi</name>
    <dbReference type="NCBI Taxonomy" id="57028"/>
    <lineage>
        <taxon>Bacteria</taxon>
        <taxon>Pseudomonadati</taxon>
        <taxon>Bacteroidota</taxon>
        <taxon>Cytophagia</taxon>
        <taxon>Cytophagales</taxon>
        <taxon>Cyclobacteriaceae</taxon>
        <taxon>Algoriphagus</taxon>
    </lineage>
</organism>